<dbReference type="Pfam" id="PF16686">
    <property type="entry name" value="POT1PC"/>
    <property type="match status" value="1"/>
</dbReference>
<gene>
    <name evidence="9" type="ORF">EVEC_LOCUS3625</name>
</gene>
<evidence type="ECO:0000256" key="2">
    <source>
        <dbReference type="ARBA" id="ARBA00004574"/>
    </source>
</evidence>
<accession>A0A158QA24</accession>
<organism evidence="11">
    <name type="scientific">Enterobius vermicularis</name>
    <name type="common">Human pinworm</name>
    <dbReference type="NCBI Taxonomy" id="51028"/>
    <lineage>
        <taxon>Eukaryota</taxon>
        <taxon>Metazoa</taxon>
        <taxon>Ecdysozoa</taxon>
        <taxon>Nematoda</taxon>
        <taxon>Chromadorea</taxon>
        <taxon>Rhabditida</taxon>
        <taxon>Spirurina</taxon>
        <taxon>Oxyuridomorpha</taxon>
        <taxon>Oxyuroidea</taxon>
        <taxon>Oxyuridae</taxon>
        <taxon>Enterobius</taxon>
    </lineage>
</organism>
<dbReference type="WBParaSite" id="EVEC_0000391701-mRNA-1">
    <property type="protein sequence ID" value="EVEC_0000391701-mRNA-1"/>
    <property type="gene ID" value="EVEC_0000391701"/>
</dbReference>
<evidence type="ECO:0000259" key="8">
    <source>
        <dbReference type="Pfam" id="PF16686"/>
    </source>
</evidence>
<evidence type="ECO:0000256" key="4">
    <source>
        <dbReference type="ARBA" id="ARBA00022454"/>
    </source>
</evidence>
<dbReference type="InterPro" id="IPR012340">
    <property type="entry name" value="NA-bd_OB-fold"/>
</dbReference>
<evidence type="ECO:0000256" key="5">
    <source>
        <dbReference type="ARBA" id="ARBA00022895"/>
    </source>
</evidence>
<evidence type="ECO:0000256" key="6">
    <source>
        <dbReference type="ARBA" id="ARBA00023125"/>
    </source>
</evidence>
<dbReference type="Gene3D" id="2.40.50.140">
    <property type="entry name" value="Nucleic acid-binding proteins"/>
    <property type="match status" value="1"/>
</dbReference>
<dbReference type="GO" id="GO:0000781">
    <property type="term" value="C:chromosome, telomeric region"/>
    <property type="evidence" value="ECO:0007669"/>
    <property type="project" value="UniProtKB-SubCell"/>
</dbReference>
<evidence type="ECO:0000256" key="3">
    <source>
        <dbReference type="ARBA" id="ARBA00008442"/>
    </source>
</evidence>
<keyword evidence="6" id="KW-0238">DNA-binding</keyword>
<evidence type="ECO:0000256" key="1">
    <source>
        <dbReference type="ARBA" id="ARBA00004123"/>
    </source>
</evidence>
<evidence type="ECO:0000313" key="11">
    <source>
        <dbReference type="WBParaSite" id="EVEC_0000391701-mRNA-1"/>
    </source>
</evidence>
<dbReference type="GO" id="GO:0005634">
    <property type="term" value="C:nucleus"/>
    <property type="evidence" value="ECO:0007669"/>
    <property type="project" value="UniProtKB-SubCell"/>
</dbReference>
<reference evidence="11" key="1">
    <citation type="submission" date="2016-04" db="UniProtKB">
        <authorList>
            <consortium name="WormBaseParasite"/>
        </authorList>
    </citation>
    <scope>IDENTIFICATION</scope>
</reference>
<feature type="domain" description="Protection of telomeres protein 1 ssDNA-binding" evidence="8">
    <location>
        <begin position="51"/>
        <end position="170"/>
    </location>
</feature>
<dbReference type="GO" id="GO:0043047">
    <property type="term" value="F:single-stranded telomeric DNA binding"/>
    <property type="evidence" value="ECO:0007669"/>
    <property type="project" value="InterPro"/>
</dbReference>
<keyword evidence="5" id="KW-0779">Telomere</keyword>
<dbReference type="STRING" id="51028.A0A158QA24"/>
<dbReference type="SUPFAM" id="SSF50249">
    <property type="entry name" value="Nucleic acid-binding proteins"/>
    <property type="match status" value="1"/>
</dbReference>
<keyword evidence="10" id="KW-1185">Reference proteome</keyword>
<protein>
    <submittedName>
        <fullName evidence="11">POT1PC domain-containing protein</fullName>
    </submittedName>
</protein>
<sequence length="528" mass="59603">MADVRAVVPLEYTQFKFMRKFEYYNVVVQVCLLFVDDFKTYVYKWSKGPKVIGLMVTERSKIAMRCWDGTEITWSKKLFRFEVSQIKEVIVLDPLLEEKAGCLAYDIVLFGDHGDKACRDLKAGDVIVIRNLHVSQPSGSGLACLTLHDGENTAKFNRGFTVLSDDDNLKIKFLNVLSPLVVPQEDSNVASSSLVGRHLNSCNEELNPELLSSFDDSLALNTRDSFLCCTDASKRLHLIHSWQLVELAYLFSGAVVRNSYWCDALHNAVIAKVPFFIRSLVESCRVSDRGRDALRGLFSLNALRSAIIGTYLGNYFVSLLSRNFPFSVSWTYIFNDFQGTWGRRGMDSYGEVFEGFTYGSKCLSRVDPEVPITVRLLEHVPAQCAAINSKIPSTLFYYLVGQSHFLESSQNLSSPLSVVNADFGCLSRRVSQNYSTDCACIASRDLYRENVFLFPIGILHMFGIEIPCNAMEAVQKWKEGLTEKEEEDLAGEIHVWTLKKLLRESFAALQLQVDRADPSSKRRVTSDL</sequence>
<evidence type="ECO:0000313" key="10">
    <source>
        <dbReference type="Proteomes" id="UP000274131"/>
    </source>
</evidence>
<comment type="subcellular location">
    <subcellularLocation>
        <location evidence="2">Chromosome</location>
        <location evidence="2">Telomere</location>
    </subcellularLocation>
    <subcellularLocation>
        <location evidence="1">Nucleus</location>
    </subcellularLocation>
</comment>
<keyword evidence="4" id="KW-0158">Chromosome</keyword>
<keyword evidence="7" id="KW-0539">Nucleus</keyword>
<reference evidence="9 10" key="2">
    <citation type="submission" date="2018-10" db="EMBL/GenBank/DDBJ databases">
        <authorList>
            <consortium name="Pathogen Informatics"/>
        </authorList>
    </citation>
    <scope>NUCLEOTIDE SEQUENCE [LARGE SCALE GENOMIC DNA]</scope>
</reference>
<name>A0A158QA24_ENTVE</name>
<dbReference type="EMBL" id="UXUI01007640">
    <property type="protein sequence ID" value="VDD88482.1"/>
    <property type="molecule type" value="Genomic_DNA"/>
</dbReference>
<dbReference type="OrthoDB" id="5853097at2759"/>
<comment type="similarity">
    <text evidence="3">Belongs to the telombin family.</text>
</comment>
<dbReference type="Proteomes" id="UP000274131">
    <property type="component" value="Unassembled WGS sequence"/>
</dbReference>
<dbReference type="InterPro" id="IPR032042">
    <property type="entry name" value="POT1PC"/>
</dbReference>
<proteinExistence type="inferred from homology"/>
<evidence type="ECO:0000256" key="7">
    <source>
        <dbReference type="ARBA" id="ARBA00023242"/>
    </source>
</evidence>
<dbReference type="AlphaFoldDB" id="A0A158QA24"/>
<evidence type="ECO:0000313" key="9">
    <source>
        <dbReference type="EMBL" id="VDD88482.1"/>
    </source>
</evidence>